<accession>A0A2U0TIK4</accession>
<gene>
    <name evidence="1" type="ORF">C7379_1466</name>
</gene>
<dbReference type="Proteomes" id="UP000245870">
    <property type="component" value="Unassembled WGS sequence"/>
</dbReference>
<protein>
    <submittedName>
        <fullName evidence="1">Uncharacterized protein</fullName>
    </submittedName>
</protein>
<evidence type="ECO:0000313" key="1">
    <source>
        <dbReference type="EMBL" id="PVX43384.1"/>
    </source>
</evidence>
<evidence type="ECO:0000313" key="2">
    <source>
        <dbReference type="Proteomes" id="UP000245870"/>
    </source>
</evidence>
<dbReference type="AlphaFoldDB" id="A0A2U0TIK4"/>
<dbReference type="EMBL" id="QENY01000046">
    <property type="protein sequence ID" value="PVX43384.1"/>
    <property type="molecule type" value="Genomic_DNA"/>
</dbReference>
<name>A0A2U0TIK4_9BACT</name>
<organism evidence="1 2">
    <name type="scientific">Hallella colorans</name>
    <dbReference type="NCBI Taxonomy" id="1703337"/>
    <lineage>
        <taxon>Bacteria</taxon>
        <taxon>Pseudomonadati</taxon>
        <taxon>Bacteroidota</taxon>
        <taxon>Bacteroidia</taxon>
        <taxon>Bacteroidales</taxon>
        <taxon>Prevotellaceae</taxon>
        <taxon>Hallella</taxon>
    </lineage>
</organism>
<comment type="caution">
    <text evidence="1">The sequence shown here is derived from an EMBL/GenBank/DDBJ whole genome shotgun (WGS) entry which is preliminary data.</text>
</comment>
<sequence length="54" mass="6561">MVLFCQKMVEQYQKVKNLYSRKKFKSWNSVPRYPPCKILALFIFFSLRSQQKSP</sequence>
<proteinExistence type="predicted"/>
<reference evidence="1 2" key="1">
    <citation type="submission" date="2018-05" db="EMBL/GenBank/DDBJ databases">
        <title>Genomic Encyclopedia of Type Strains, Phase IV (KMG-IV): sequencing the most valuable type-strain genomes for metagenomic binning, comparative biology and taxonomic classification.</title>
        <authorList>
            <person name="Goeker M."/>
        </authorList>
    </citation>
    <scope>NUCLEOTIDE SEQUENCE [LARGE SCALE GENOMIC DNA]</scope>
    <source>
        <strain evidence="1 2">DSM 100333</strain>
    </source>
</reference>
<keyword evidence="2" id="KW-1185">Reference proteome</keyword>